<dbReference type="AlphaFoldDB" id="A0A0K8R410"/>
<evidence type="ECO:0000256" key="1">
    <source>
        <dbReference type="SAM" id="MobiDB-lite"/>
    </source>
</evidence>
<dbReference type="Gene3D" id="2.10.80.10">
    <property type="entry name" value="Lipase, subunit A"/>
    <property type="match status" value="1"/>
</dbReference>
<feature type="compositionally biased region" description="Basic residues" evidence="1">
    <location>
        <begin position="69"/>
        <end position="83"/>
    </location>
</feature>
<dbReference type="GO" id="GO:0005576">
    <property type="term" value="C:extracellular region"/>
    <property type="evidence" value="ECO:0007669"/>
    <property type="project" value="InterPro"/>
</dbReference>
<feature type="region of interest" description="Disordered" evidence="1">
    <location>
        <begin position="66"/>
        <end position="87"/>
    </location>
</feature>
<organism evidence="3">
    <name type="scientific">Ixodes ricinus</name>
    <name type="common">Common tick</name>
    <name type="synonym">Acarus ricinus</name>
    <dbReference type="NCBI Taxonomy" id="34613"/>
    <lineage>
        <taxon>Eukaryota</taxon>
        <taxon>Metazoa</taxon>
        <taxon>Ecdysozoa</taxon>
        <taxon>Arthropoda</taxon>
        <taxon>Chelicerata</taxon>
        <taxon>Arachnida</taxon>
        <taxon>Acari</taxon>
        <taxon>Parasitiformes</taxon>
        <taxon>Ixodida</taxon>
        <taxon>Ixodoidea</taxon>
        <taxon>Ixodidae</taxon>
        <taxon>Ixodinae</taxon>
        <taxon>Ixodes</taxon>
    </lineage>
</organism>
<dbReference type="GO" id="GO:0008047">
    <property type="term" value="F:enzyme activator activity"/>
    <property type="evidence" value="ECO:0007669"/>
    <property type="project" value="InterPro"/>
</dbReference>
<accession>A0A0K8R410</accession>
<proteinExistence type="evidence at transcript level"/>
<sequence>MKTFCLALALTVIVAALLADVTAGYEGQQPVLPNFPGHPTHHPTPGRQGQPCSPNAPCANGLCCLKSRNGNRRSSTRQPKGRHGMPCSEESIKGGTYTHHCPCLTGYNCPWGSNARCQ</sequence>
<keyword evidence="2" id="KW-0732">Signal</keyword>
<reference evidence="3" key="1">
    <citation type="submission" date="2012-12" db="EMBL/GenBank/DDBJ databases">
        <title>Identification and characterization of a phenylalanine ammonia-lyase gene family in Isatis indigotica Fort.</title>
        <authorList>
            <person name="Liu Q."/>
            <person name="Chen J."/>
            <person name="Zhou X."/>
            <person name="Di P."/>
            <person name="Xiao Y."/>
            <person name="Xuan H."/>
            <person name="Zhang L."/>
            <person name="Chen W."/>
        </authorList>
    </citation>
    <scope>NUCLEOTIDE SEQUENCE</scope>
    <source>
        <tissue evidence="3">Salivary gland</tissue>
    </source>
</reference>
<evidence type="ECO:0000256" key="2">
    <source>
        <dbReference type="SAM" id="SignalP"/>
    </source>
</evidence>
<dbReference type="GO" id="GO:0016042">
    <property type="term" value="P:lipid catabolic process"/>
    <property type="evidence" value="ECO:0007669"/>
    <property type="project" value="InterPro"/>
</dbReference>
<dbReference type="EMBL" id="GADI01007913">
    <property type="protein sequence ID" value="JAA65895.1"/>
    <property type="molecule type" value="mRNA"/>
</dbReference>
<feature type="region of interest" description="Disordered" evidence="1">
    <location>
        <begin position="33"/>
        <end position="52"/>
    </location>
</feature>
<dbReference type="InterPro" id="IPR001981">
    <property type="entry name" value="Colipase"/>
</dbReference>
<dbReference type="GO" id="GO:0007586">
    <property type="term" value="P:digestion"/>
    <property type="evidence" value="ECO:0007669"/>
    <property type="project" value="InterPro"/>
</dbReference>
<dbReference type="PANTHER" id="PTHR10041">
    <property type="entry name" value="COLIPASE"/>
    <property type="match status" value="1"/>
</dbReference>
<protein>
    <submittedName>
        <fullName evidence="3">Putative ixodegrin protein</fullName>
    </submittedName>
</protein>
<dbReference type="PANTHER" id="PTHR10041:SF5">
    <property type="entry name" value="LEUCINE-RICH COLIPASE-LIKE PROTEIN 1"/>
    <property type="match status" value="1"/>
</dbReference>
<evidence type="ECO:0000313" key="3">
    <source>
        <dbReference type="EMBL" id="JAA65895.1"/>
    </source>
</evidence>
<feature type="signal peptide" evidence="2">
    <location>
        <begin position="1"/>
        <end position="24"/>
    </location>
</feature>
<name>A0A0K8R410_IXORI</name>
<feature type="chain" id="PRO_5005516071" evidence="2">
    <location>
        <begin position="25"/>
        <end position="118"/>
    </location>
</feature>